<dbReference type="InterPro" id="IPR036249">
    <property type="entry name" value="Thioredoxin-like_sf"/>
</dbReference>
<keyword evidence="7" id="KW-1185">Reference proteome</keyword>
<dbReference type="GO" id="GO:0016740">
    <property type="term" value="F:transferase activity"/>
    <property type="evidence" value="ECO:0007669"/>
    <property type="project" value="UniProtKB-KW"/>
</dbReference>
<dbReference type="FunFam" id="3.40.30.10:FF:000039">
    <property type="entry name" value="Glutathione S-transferase domain"/>
    <property type="match status" value="1"/>
</dbReference>
<feature type="domain" description="GST C-terminal" evidence="5">
    <location>
        <begin position="88"/>
        <end position="207"/>
    </location>
</feature>
<dbReference type="SUPFAM" id="SSF52833">
    <property type="entry name" value="Thioredoxin-like"/>
    <property type="match status" value="1"/>
</dbReference>
<comment type="caution">
    <text evidence="6">The sequence shown here is derived from an EMBL/GenBank/DDBJ whole genome shotgun (WGS) entry which is preliminary data.</text>
</comment>
<organism evidence="6 7">
    <name type="scientific">Polyangium fumosum</name>
    <dbReference type="NCBI Taxonomy" id="889272"/>
    <lineage>
        <taxon>Bacteria</taxon>
        <taxon>Pseudomonadati</taxon>
        <taxon>Myxococcota</taxon>
        <taxon>Polyangia</taxon>
        <taxon>Polyangiales</taxon>
        <taxon>Polyangiaceae</taxon>
        <taxon>Polyangium</taxon>
    </lineage>
</organism>
<proteinExistence type="inferred from homology"/>
<dbReference type="InterPro" id="IPR040079">
    <property type="entry name" value="Glutathione_S-Trfase"/>
</dbReference>
<dbReference type="SUPFAM" id="SSF47616">
    <property type="entry name" value="GST C-terminal domain-like"/>
    <property type="match status" value="1"/>
</dbReference>
<dbReference type="Proteomes" id="UP000309215">
    <property type="component" value="Unassembled WGS sequence"/>
</dbReference>
<dbReference type="InterPro" id="IPR036282">
    <property type="entry name" value="Glutathione-S-Trfase_C_sf"/>
</dbReference>
<dbReference type="Gene3D" id="1.20.1050.10">
    <property type="match status" value="1"/>
</dbReference>
<dbReference type="InterPro" id="IPR010987">
    <property type="entry name" value="Glutathione-S-Trfase_C-like"/>
</dbReference>
<dbReference type="PROSITE" id="PS50404">
    <property type="entry name" value="GST_NTER"/>
    <property type="match status" value="1"/>
</dbReference>
<gene>
    <name evidence="6" type="ORF">E8A74_37155</name>
</gene>
<dbReference type="PANTHER" id="PTHR44051">
    <property type="entry name" value="GLUTATHIONE S-TRANSFERASE-RELATED"/>
    <property type="match status" value="1"/>
</dbReference>
<reference evidence="6 7" key="1">
    <citation type="submission" date="2019-04" db="EMBL/GenBank/DDBJ databases">
        <authorList>
            <person name="Li Y."/>
            <person name="Wang J."/>
        </authorList>
    </citation>
    <scope>NUCLEOTIDE SEQUENCE [LARGE SCALE GENOMIC DNA]</scope>
    <source>
        <strain evidence="6 7">DSM 14668</strain>
    </source>
</reference>
<dbReference type="OrthoDB" id="5740960at2"/>
<evidence type="ECO:0000256" key="3">
    <source>
        <dbReference type="RuleBase" id="RU003494"/>
    </source>
</evidence>
<dbReference type="PROSITE" id="PS50405">
    <property type="entry name" value="GST_CTER"/>
    <property type="match status" value="1"/>
</dbReference>
<evidence type="ECO:0000256" key="1">
    <source>
        <dbReference type="ARBA" id="ARBA00007409"/>
    </source>
</evidence>
<dbReference type="SFLD" id="SFLDG00358">
    <property type="entry name" value="Main_(cytGST)"/>
    <property type="match status" value="1"/>
</dbReference>
<evidence type="ECO:0000259" key="4">
    <source>
        <dbReference type="PROSITE" id="PS50404"/>
    </source>
</evidence>
<accession>A0A4U1IYB2</accession>
<keyword evidence="2 6" id="KW-0808">Transferase</keyword>
<evidence type="ECO:0000259" key="5">
    <source>
        <dbReference type="PROSITE" id="PS50405"/>
    </source>
</evidence>
<dbReference type="RefSeq" id="WP_136933842.1">
    <property type="nucleotide sequence ID" value="NZ_SSMQ01000055.1"/>
</dbReference>
<evidence type="ECO:0000313" key="6">
    <source>
        <dbReference type="EMBL" id="TKC99535.1"/>
    </source>
</evidence>
<evidence type="ECO:0000313" key="7">
    <source>
        <dbReference type="Proteomes" id="UP000309215"/>
    </source>
</evidence>
<dbReference type="PANTHER" id="PTHR44051:SF8">
    <property type="entry name" value="GLUTATHIONE S-TRANSFERASE GSTA"/>
    <property type="match status" value="1"/>
</dbReference>
<name>A0A4U1IYB2_9BACT</name>
<evidence type="ECO:0000256" key="2">
    <source>
        <dbReference type="ARBA" id="ARBA00022679"/>
    </source>
</evidence>
<dbReference type="SFLD" id="SFLDG01150">
    <property type="entry name" value="Main.1:_Beta-like"/>
    <property type="match status" value="1"/>
</dbReference>
<dbReference type="Gene3D" id="3.40.30.10">
    <property type="entry name" value="Glutaredoxin"/>
    <property type="match status" value="1"/>
</dbReference>
<dbReference type="EMBL" id="SSMQ01000055">
    <property type="protein sequence ID" value="TKC99535.1"/>
    <property type="molecule type" value="Genomic_DNA"/>
</dbReference>
<dbReference type="SFLD" id="SFLDS00019">
    <property type="entry name" value="Glutathione_Transferase_(cytos"/>
    <property type="match status" value="1"/>
</dbReference>
<protein>
    <submittedName>
        <fullName evidence="6">Glutathione S-transferase family protein</fullName>
    </submittedName>
</protein>
<comment type="similarity">
    <text evidence="1 3">Belongs to the GST superfamily.</text>
</comment>
<dbReference type="Pfam" id="PF00043">
    <property type="entry name" value="GST_C"/>
    <property type="match status" value="1"/>
</dbReference>
<dbReference type="InterPro" id="IPR004046">
    <property type="entry name" value="GST_C"/>
</dbReference>
<dbReference type="AlphaFoldDB" id="A0A4U1IYB2"/>
<dbReference type="CDD" id="cd03046">
    <property type="entry name" value="GST_N_GTT1_like"/>
    <property type="match status" value="1"/>
</dbReference>
<sequence>MSIKFYFSPYSSAVRTHWALEELGIPYEGVRMDLKAGDQKKPDFLKLNPNGKVPTLVDDGVPYFESAAINIYLGEKYGVAKGLWPKAGTQAHGRAMSWTVWAAASLLNAGTRIMINTSPEVPDEQKNAAQGESARKEFEGLLDLLDAELKDKPYVTGDSFTLADALLAADLWWYQMGVVPSLARWPHIQAWTARCMERPAFKRISTG</sequence>
<dbReference type="InterPro" id="IPR004045">
    <property type="entry name" value="Glutathione_S-Trfase_N"/>
</dbReference>
<dbReference type="Pfam" id="PF02798">
    <property type="entry name" value="GST_N"/>
    <property type="match status" value="1"/>
</dbReference>
<feature type="domain" description="GST N-terminal" evidence="4">
    <location>
        <begin position="1"/>
        <end position="81"/>
    </location>
</feature>